<feature type="domain" description="NADH-ubiquinone oxidoreductase 51kDa subunit iron-sulphur binding" evidence="6">
    <location>
        <begin position="313"/>
        <end position="358"/>
    </location>
</feature>
<dbReference type="InterPro" id="IPR019575">
    <property type="entry name" value="Nuop51_4Fe4S-bd"/>
</dbReference>
<dbReference type="SMART" id="SM00928">
    <property type="entry name" value="NADH_4Fe-4S"/>
    <property type="match status" value="1"/>
</dbReference>
<dbReference type="Gene3D" id="3.10.20.600">
    <property type="match status" value="1"/>
</dbReference>
<dbReference type="Pfam" id="PF01512">
    <property type="entry name" value="Complex1_51K"/>
    <property type="match status" value="1"/>
</dbReference>
<comment type="similarity">
    <text evidence="1">Belongs to the complex I 51 kDa subunit family.</text>
</comment>
<dbReference type="InterPro" id="IPR037225">
    <property type="entry name" value="Nuo51_FMN-bd_sf"/>
</dbReference>
<dbReference type="SUPFAM" id="SSF140490">
    <property type="entry name" value="Nqo1C-terminal domain-like"/>
    <property type="match status" value="1"/>
</dbReference>
<evidence type="ECO:0000259" key="6">
    <source>
        <dbReference type="SMART" id="SM00928"/>
    </source>
</evidence>
<sequence length="408" mass="41936">MTGAVASSVTAPVGTTRLTSAPAADFATHLATFGPLPTSNPAVLLSALHDSGLEGRGGGAFPAWRKLAAVPGRERARGRRVVVIGNAAEGEPLSSKDATLLTVAPHLVIDGLLAVAESLNGTATYLYVRSSVLGAVSRALGERRDARKIELREAADSFVSGEASAVVSALAGRRPVPQDRPFLLTESGLAGRPTLLHNVETLAHIALIARFGPAWFRSRGTASDPGTRLVTVTGGGRPSTVIEIGGGAGLNDVFRFAGIDPAGLSGVLVGGFHGAWVPASAGNVRLDREDLARFGATPGAGILMGQDARHCPLTVASAIATYLAGETAGQCGPCVNGLSAMASVLSRLARGERDPSLPAELRRLADLVTGRGSCHYPDGTARFVLSTLTVFDADVRAHLAGTCRKEHS</sequence>
<keyword evidence="8" id="KW-1185">Reference proteome</keyword>
<proteinExistence type="inferred from homology"/>
<dbReference type="RefSeq" id="WP_134366395.1">
    <property type="nucleotide sequence ID" value="NZ_SOFY01000014.1"/>
</dbReference>
<reference evidence="7 8" key="1">
    <citation type="submission" date="2019-03" db="EMBL/GenBank/DDBJ databases">
        <title>Genomics of glacier-inhabiting Cryobacterium strains.</title>
        <authorList>
            <person name="Liu Q."/>
            <person name="Xin Y.-H."/>
        </authorList>
    </citation>
    <scope>NUCLEOTIDE SEQUENCE [LARGE SCALE GENOMIC DNA]</scope>
    <source>
        <strain evidence="8">TMT1-22</strain>
    </source>
</reference>
<dbReference type="AlphaFoldDB" id="A0AAQ2C7N6"/>
<evidence type="ECO:0000256" key="2">
    <source>
        <dbReference type="ARBA" id="ARBA00022485"/>
    </source>
</evidence>
<dbReference type="EMBL" id="SOFY01000014">
    <property type="protein sequence ID" value="TFC51303.1"/>
    <property type="molecule type" value="Genomic_DNA"/>
</dbReference>
<keyword evidence="3" id="KW-0479">Metal-binding</keyword>
<protein>
    <recommendedName>
        <fullName evidence="6">NADH-ubiquinone oxidoreductase 51kDa subunit iron-sulphur binding domain-containing protein</fullName>
    </recommendedName>
</protein>
<dbReference type="InterPro" id="IPR011538">
    <property type="entry name" value="Nuo51_FMN-bd"/>
</dbReference>
<evidence type="ECO:0000256" key="4">
    <source>
        <dbReference type="ARBA" id="ARBA00023004"/>
    </source>
</evidence>
<gene>
    <name evidence="7" type="ORF">E3O49_04365</name>
</gene>
<dbReference type="Gene3D" id="1.20.1440.230">
    <property type="entry name" value="NADH-ubiquinone oxidoreductase 51kDa subunit, iron-sulphur binding domain"/>
    <property type="match status" value="1"/>
</dbReference>
<dbReference type="GO" id="GO:0051539">
    <property type="term" value="F:4 iron, 4 sulfur cluster binding"/>
    <property type="evidence" value="ECO:0007669"/>
    <property type="project" value="UniProtKB-KW"/>
</dbReference>
<comment type="caution">
    <text evidence="7">The sequence shown here is derived from an EMBL/GenBank/DDBJ whole genome shotgun (WGS) entry which is preliminary data.</text>
</comment>
<dbReference type="Gene3D" id="3.40.50.11540">
    <property type="entry name" value="NADH-ubiquinone oxidoreductase 51kDa subunit"/>
    <property type="match status" value="1"/>
</dbReference>
<evidence type="ECO:0000313" key="7">
    <source>
        <dbReference type="EMBL" id="TFC51303.1"/>
    </source>
</evidence>
<dbReference type="Pfam" id="PF10589">
    <property type="entry name" value="NADH_4Fe-4S"/>
    <property type="match status" value="1"/>
</dbReference>
<dbReference type="PANTHER" id="PTHR43578:SF3">
    <property type="entry name" value="NADH-QUINONE OXIDOREDUCTASE SUBUNIT F"/>
    <property type="match status" value="1"/>
</dbReference>
<keyword evidence="4" id="KW-0408">Iron</keyword>
<dbReference type="InterPro" id="IPR037207">
    <property type="entry name" value="Nuop51_4Fe4S-bd_sf"/>
</dbReference>
<name>A0AAQ2C7N6_9MICO</name>
<evidence type="ECO:0000256" key="3">
    <source>
        <dbReference type="ARBA" id="ARBA00022723"/>
    </source>
</evidence>
<organism evidence="7 8">
    <name type="scientific">Cryobacterium shii</name>
    <dbReference type="NCBI Taxonomy" id="1259235"/>
    <lineage>
        <taxon>Bacteria</taxon>
        <taxon>Bacillati</taxon>
        <taxon>Actinomycetota</taxon>
        <taxon>Actinomycetes</taxon>
        <taxon>Micrococcales</taxon>
        <taxon>Microbacteriaceae</taxon>
        <taxon>Cryobacterium</taxon>
    </lineage>
</organism>
<dbReference type="GO" id="GO:0046872">
    <property type="term" value="F:metal ion binding"/>
    <property type="evidence" value="ECO:0007669"/>
    <property type="project" value="UniProtKB-KW"/>
</dbReference>
<keyword evidence="2" id="KW-0004">4Fe-4S</keyword>
<dbReference type="PANTHER" id="PTHR43578">
    <property type="entry name" value="NADH-QUINONE OXIDOREDUCTASE SUBUNIT F"/>
    <property type="match status" value="1"/>
</dbReference>
<dbReference type="SUPFAM" id="SSF142984">
    <property type="entry name" value="Nqo1 middle domain-like"/>
    <property type="match status" value="1"/>
</dbReference>
<evidence type="ECO:0000313" key="8">
    <source>
        <dbReference type="Proteomes" id="UP000297403"/>
    </source>
</evidence>
<dbReference type="Proteomes" id="UP000297403">
    <property type="component" value="Unassembled WGS sequence"/>
</dbReference>
<keyword evidence="5" id="KW-0411">Iron-sulfur</keyword>
<dbReference type="SUPFAM" id="SSF142019">
    <property type="entry name" value="Nqo1 FMN-binding domain-like"/>
    <property type="match status" value="1"/>
</dbReference>
<evidence type="ECO:0000256" key="5">
    <source>
        <dbReference type="ARBA" id="ARBA00023014"/>
    </source>
</evidence>
<accession>A0AAQ2C7N6</accession>
<evidence type="ECO:0000256" key="1">
    <source>
        <dbReference type="ARBA" id="ARBA00007523"/>
    </source>
</evidence>